<feature type="compositionally biased region" description="Low complexity" evidence="1">
    <location>
        <begin position="221"/>
        <end position="243"/>
    </location>
</feature>
<accession>A0AAE1C7M1</accession>
<dbReference type="Proteomes" id="UP001270362">
    <property type="component" value="Unassembled WGS sequence"/>
</dbReference>
<feature type="domain" description="Apple" evidence="2">
    <location>
        <begin position="75"/>
        <end position="112"/>
    </location>
</feature>
<feature type="region of interest" description="Disordered" evidence="1">
    <location>
        <begin position="140"/>
        <end position="252"/>
    </location>
</feature>
<evidence type="ECO:0000259" key="2">
    <source>
        <dbReference type="Pfam" id="PF14295"/>
    </source>
</evidence>
<dbReference type="EMBL" id="JAULSO010000006">
    <property type="protein sequence ID" value="KAK3681670.1"/>
    <property type="molecule type" value="Genomic_DNA"/>
</dbReference>
<proteinExistence type="predicted"/>
<dbReference type="Gene3D" id="3.50.4.10">
    <property type="entry name" value="Hepatocyte Growth Factor"/>
    <property type="match status" value="1"/>
</dbReference>
<feature type="region of interest" description="Disordered" evidence="1">
    <location>
        <begin position="1"/>
        <end position="29"/>
    </location>
</feature>
<gene>
    <name evidence="3" type="ORF">B0T22DRAFT_472630</name>
</gene>
<sequence>MASTSTPAAAMAPTSSSAPVSASATPTSSILGPAPSASAVSCPAADNTTQHTADGDYYNVTCGVDHDTSGNIGHSPQPSYEMCAFFCTSNPSCQAFAYVPTTPATDDNCFLKSTGGNATSSSTVWGGVLVPNPFGPVVQSTTNSATVPTTSTTSTASPTTVPAASPTTPTTGSTTTSASSAVPFTPSTTAPSTESVTPTTQAASAPSSSSSATPAAPPAPITTSMAPAHTSTAPLPATSSSIAPPVPAKFDDADDAAKTAKQKLYHGSQNKIIRKL</sequence>
<keyword evidence="4" id="KW-1185">Reference proteome</keyword>
<reference evidence="3" key="1">
    <citation type="journal article" date="2023" name="Mol. Phylogenet. Evol.">
        <title>Genome-scale phylogeny and comparative genomics of the fungal order Sordariales.</title>
        <authorList>
            <person name="Hensen N."/>
            <person name="Bonometti L."/>
            <person name="Westerberg I."/>
            <person name="Brannstrom I.O."/>
            <person name="Guillou S."/>
            <person name="Cros-Aarteil S."/>
            <person name="Calhoun S."/>
            <person name="Haridas S."/>
            <person name="Kuo A."/>
            <person name="Mondo S."/>
            <person name="Pangilinan J."/>
            <person name="Riley R."/>
            <person name="LaButti K."/>
            <person name="Andreopoulos B."/>
            <person name="Lipzen A."/>
            <person name="Chen C."/>
            <person name="Yan M."/>
            <person name="Daum C."/>
            <person name="Ng V."/>
            <person name="Clum A."/>
            <person name="Steindorff A."/>
            <person name="Ohm R.A."/>
            <person name="Martin F."/>
            <person name="Silar P."/>
            <person name="Natvig D.O."/>
            <person name="Lalanne C."/>
            <person name="Gautier V."/>
            <person name="Ament-Velasquez S.L."/>
            <person name="Kruys A."/>
            <person name="Hutchinson M.I."/>
            <person name="Powell A.J."/>
            <person name="Barry K."/>
            <person name="Miller A.N."/>
            <person name="Grigoriev I.V."/>
            <person name="Debuchy R."/>
            <person name="Gladieux P."/>
            <person name="Hiltunen Thoren M."/>
            <person name="Johannesson H."/>
        </authorList>
    </citation>
    <scope>NUCLEOTIDE SEQUENCE</scope>
    <source>
        <strain evidence="3">CBS 314.62</strain>
    </source>
</reference>
<feature type="compositionally biased region" description="Low complexity" evidence="1">
    <location>
        <begin position="140"/>
        <end position="214"/>
    </location>
</feature>
<evidence type="ECO:0000313" key="3">
    <source>
        <dbReference type="EMBL" id="KAK3681670.1"/>
    </source>
</evidence>
<dbReference type="InterPro" id="IPR003609">
    <property type="entry name" value="Pan_app"/>
</dbReference>
<evidence type="ECO:0000256" key="1">
    <source>
        <dbReference type="SAM" id="MobiDB-lite"/>
    </source>
</evidence>
<dbReference type="AlphaFoldDB" id="A0AAE1C7M1"/>
<comment type="caution">
    <text evidence="3">The sequence shown here is derived from an EMBL/GenBank/DDBJ whole genome shotgun (WGS) entry which is preliminary data.</text>
</comment>
<name>A0AAE1C7M1_9PEZI</name>
<evidence type="ECO:0000313" key="4">
    <source>
        <dbReference type="Proteomes" id="UP001270362"/>
    </source>
</evidence>
<dbReference type="Pfam" id="PF14295">
    <property type="entry name" value="PAN_4"/>
    <property type="match status" value="1"/>
</dbReference>
<protein>
    <recommendedName>
        <fullName evidence="2">Apple domain-containing protein</fullName>
    </recommendedName>
</protein>
<reference evidence="3" key="2">
    <citation type="submission" date="2023-06" db="EMBL/GenBank/DDBJ databases">
        <authorList>
            <consortium name="Lawrence Berkeley National Laboratory"/>
            <person name="Haridas S."/>
            <person name="Hensen N."/>
            <person name="Bonometti L."/>
            <person name="Westerberg I."/>
            <person name="Brannstrom I.O."/>
            <person name="Guillou S."/>
            <person name="Cros-Aarteil S."/>
            <person name="Calhoun S."/>
            <person name="Kuo A."/>
            <person name="Mondo S."/>
            <person name="Pangilinan J."/>
            <person name="Riley R."/>
            <person name="Labutti K."/>
            <person name="Andreopoulos B."/>
            <person name="Lipzen A."/>
            <person name="Chen C."/>
            <person name="Yanf M."/>
            <person name="Daum C."/>
            <person name="Ng V."/>
            <person name="Clum A."/>
            <person name="Steindorff A."/>
            <person name="Ohm R."/>
            <person name="Martin F."/>
            <person name="Silar P."/>
            <person name="Natvig D."/>
            <person name="Lalanne C."/>
            <person name="Gautier V."/>
            <person name="Ament-Velasquez S.L."/>
            <person name="Kruys A."/>
            <person name="Hutchinson M.I."/>
            <person name="Powell A.J."/>
            <person name="Barry K."/>
            <person name="Miller A.N."/>
            <person name="Grigoriev I.V."/>
            <person name="Debuchy R."/>
            <person name="Gladieux P."/>
            <person name="Thoren M.H."/>
            <person name="Johannesson H."/>
        </authorList>
    </citation>
    <scope>NUCLEOTIDE SEQUENCE</scope>
    <source>
        <strain evidence="3">CBS 314.62</strain>
    </source>
</reference>
<organism evidence="3 4">
    <name type="scientific">Podospora appendiculata</name>
    <dbReference type="NCBI Taxonomy" id="314037"/>
    <lineage>
        <taxon>Eukaryota</taxon>
        <taxon>Fungi</taxon>
        <taxon>Dikarya</taxon>
        <taxon>Ascomycota</taxon>
        <taxon>Pezizomycotina</taxon>
        <taxon>Sordariomycetes</taxon>
        <taxon>Sordariomycetidae</taxon>
        <taxon>Sordariales</taxon>
        <taxon>Podosporaceae</taxon>
        <taxon>Podospora</taxon>
    </lineage>
</organism>